<comment type="caution">
    <text evidence="6">The sequence shown here is derived from an EMBL/GenBank/DDBJ whole genome shotgun (WGS) entry which is preliminary data.</text>
</comment>
<dbReference type="GeneID" id="25262193"/>
<dbReference type="PROSITE" id="PS50102">
    <property type="entry name" value="RRM"/>
    <property type="match status" value="1"/>
</dbReference>
<dbReference type="GO" id="GO:0071013">
    <property type="term" value="C:catalytic step 2 spliceosome"/>
    <property type="evidence" value="ECO:0007669"/>
    <property type="project" value="TreeGrafter"/>
</dbReference>
<keyword evidence="3" id="KW-0694">RNA-binding</keyword>
<feature type="compositionally biased region" description="Low complexity" evidence="4">
    <location>
        <begin position="194"/>
        <end position="207"/>
    </location>
</feature>
<evidence type="ECO:0000256" key="1">
    <source>
        <dbReference type="ARBA" id="ARBA00021141"/>
    </source>
</evidence>
<dbReference type="GO" id="GO:0006376">
    <property type="term" value="P:mRNA splice site recognition"/>
    <property type="evidence" value="ECO:0007669"/>
    <property type="project" value="TreeGrafter"/>
</dbReference>
<name>A0A066WIF2_TILAU</name>
<dbReference type="GO" id="GO:0000381">
    <property type="term" value="P:regulation of alternative mRNA splicing, via spliceosome"/>
    <property type="evidence" value="ECO:0007669"/>
    <property type="project" value="TreeGrafter"/>
</dbReference>
<dbReference type="InterPro" id="IPR039157">
    <property type="entry name" value="RBM18_RRM"/>
</dbReference>
<feature type="region of interest" description="Disordered" evidence="4">
    <location>
        <begin position="136"/>
        <end position="159"/>
    </location>
</feature>
<dbReference type="EMBL" id="JMSN01000001">
    <property type="protein sequence ID" value="KDN53621.1"/>
    <property type="molecule type" value="Genomic_DNA"/>
</dbReference>
<dbReference type="CDD" id="cd12355">
    <property type="entry name" value="RRM_RBM18"/>
    <property type="match status" value="1"/>
</dbReference>
<evidence type="ECO:0000256" key="2">
    <source>
        <dbReference type="ARBA" id="ARBA00030780"/>
    </source>
</evidence>
<evidence type="ECO:0000256" key="4">
    <source>
        <dbReference type="SAM" id="MobiDB-lite"/>
    </source>
</evidence>
<protein>
    <recommendedName>
        <fullName evidence="1">Probable RNA-binding protein 18</fullName>
    </recommendedName>
    <alternativeName>
        <fullName evidence="2">RNA-binding motif protein 18</fullName>
    </alternativeName>
</protein>
<sequence>MGDESSYELYISRPNASSSADSLDAISSLASSPRATSIPSLSKSAAATQRTKNSRRLYVGNLHPVVDEYLLVTTFSKYGKLSKIDFLFHKTGPLKGKPRGYAFIEYAKPEEALHALTATHDHTLRGRKLIVTFANNNYQDSGHNGSGTGPHRHHRDQSDAHLPTTLSLIKSASRPKGVDAKIAAMEAKLAALKGETTTGSAPASSTGHRNRSTPSTSSIASLKGHAALPRKPAIQGMPPKR</sequence>
<dbReference type="PANTHER" id="PTHR47330:SF1">
    <property type="entry name" value="POLY(U)-BINDING-SPLICING FACTOR PUF60"/>
    <property type="match status" value="1"/>
</dbReference>
<dbReference type="InterPro" id="IPR000504">
    <property type="entry name" value="RRM_dom"/>
</dbReference>
<dbReference type="SUPFAM" id="SSF54928">
    <property type="entry name" value="RNA-binding domain, RBD"/>
    <property type="match status" value="1"/>
</dbReference>
<organism evidence="6 7">
    <name type="scientific">Tilletiaria anomala (strain ATCC 24038 / CBS 436.72 / UBC 951)</name>
    <dbReference type="NCBI Taxonomy" id="1037660"/>
    <lineage>
        <taxon>Eukaryota</taxon>
        <taxon>Fungi</taxon>
        <taxon>Dikarya</taxon>
        <taxon>Basidiomycota</taxon>
        <taxon>Ustilaginomycotina</taxon>
        <taxon>Exobasidiomycetes</taxon>
        <taxon>Georgefischeriales</taxon>
        <taxon>Tilletiariaceae</taxon>
        <taxon>Tilletiaria</taxon>
    </lineage>
</organism>
<feature type="compositionally biased region" description="Polar residues" evidence="4">
    <location>
        <begin position="33"/>
        <end position="50"/>
    </location>
</feature>
<dbReference type="STRING" id="1037660.A0A066WIF2"/>
<dbReference type="GO" id="GO:0003723">
    <property type="term" value="F:RNA binding"/>
    <property type="evidence" value="ECO:0007669"/>
    <property type="project" value="UniProtKB-UniRule"/>
</dbReference>
<dbReference type="OrthoDB" id="6730379at2759"/>
<dbReference type="InterPro" id="IPR012677">
    <property type="entry name" value="Nucleotide-bd_a/b_plait_sf"/>
</dbReference>
<dbReference type="HOGENOM" id="CLU_066926_0_1_1"/>
<gene>
    <name evidence="6" type="ORF">K437DRAFT_218643</name>
</gene>
<feature type="region of interest" description="Disordered" evidence="4">
    <location>
        <begin position="194"/>
        <end position="241"/>
    </location>
</feature>
<evidence type="ECO:0000259" key="5">
    <source>
        <dbReference type="PROSITE" id="PS50102"/>
    </source>
</evidence>
<accession>A0A066WIF2</accession>
<dbReference type="PANTHER" id="PTHR47330">
    <property type="entry name" value="POLY(U)-BINDING-SPLICING FACTOR PUF60-B-RELATED"/>
    <property type="match status" value="1"/>
</dbReference>
<dbReference type="InterPro" id="IPR051974">
    <property type="entry name" value="PUF60_regulator"/>
</dbReference>
<dbReference type="Proteomes" id="UP000027361">
    <property type="component" value="Unassembled WGS sequence"/>
</dbReference>
<dbReference type="InterPro" id="IPR035979">
    <property type="entry name" value="RBD_domain_sf"/>
</dbReference>
<dbReference type="AlphaFoldDB" id="A0A066WIF2"/>
<dbReference type="GO" id="GO:0000380">
    <property type="term" value="P:alternative mRNA splicing, via spliceosome"/>
    <property type="evidence" value="ECO:0007669"/>
    <property type="project" value="TreeGrafter"/>
</dbReference>
<reference evidence="6 7" key="1">
    <citation type="submission" date="2014-05" db="EMBL/GenBank/DDBJ databases">
        <title>Draft genome sequence of a rare smut relative, Tilletiaria anomala UBC 951.</title>
        <authorList>
            <consortium name="DOE Joint Genome Institute"/>
            <person name="Toome M."/>
            <person name="Kuo A."/>
            <person name="Henrissat B."/>
            <person name="Lipzen A."/>
            <person name="Tritt A."/>
            <person name="Yoshinaga Y."/>
            <person name="Zane M."/>
            <person name="Barry K."/>
            <person name="Grigoriev I.V."/>
            <person name="Spatafora J.W."/>
            <person name="Aimea M.C."/>
        </authorList>
    </citation>
    <scope>NUCLEOTIDE SEQUENCE [LARGE SCALE GENOMIC DNA]</scope>
    <source>
        <strain evidence="6 7">UBC 951</strain>
    </source>
</reference>
<dbReference type="Gene3D" id="3.30.70.330">
    <property type="match status" value="1"/>
</dbReference>
<dbReference type="GO" id="GO:0071011">
    <property type="term" value="C:precatalytic spliceosome"/>
    <property type="evidence" value="ECO:0007669"/>
    <property type="project" value="TreeGrafter"/>
</dbReference>
<dbReference type="InParanoid" id="A0A066WIF2"/>
<dbReference type="OMA" id="VEYRTKE"/>
<proteinExistence type="predicted"/>
<keyword evidence="7" id="KW-1185">Reference proteome</keyword>
<evidence type="ECO:0000313" key="6">
    <source>
        <dbReference type="EMBL" id="KDN53621.1"/>
    </source>
</evidence>
<feature type="domain" description="RRM" evidence="5">
    <location>
        <begin position="55"/>
        <end position="136"/>
    </location>
</feature>
<dbReference type="RefSeq" id="XP_013246469.1">
    <property type="nucleotide sequence ID" value="XM_013391015.1"/>
</dbReference>
<evidence type="ECO:0000313" key="7">
    <source>
        <dbReference type="Proteomes" id="UP000027361"/>
    </source>
</evidence>
<dbReference type="Pfam" id="PF00076">
    <property type="entry name" value="RRM_1"/>
    <property type="match status" value="1"/>
</dbReference>
<dbReference type="SMART" id="SM00360">
    <property type="entry name" value="RRM"/>
    <property type="match status" value="1"/>
</dbReference>
<evidence type="ECO:0000256" key="3">
    <source>
        <dbReference type="PROSITE-ProRule" id="PRU00176"/>
    </source>
</evidence>
<feature type="region of interest" description="Disordered" evidence="4">
    <location>
        <begin position="31"/>
        <end position="50"/>
    </location>
</feature>